<dbReference type="PANTHER" id="PTHR24412">
    <property type="entry name" value="KELCH PROTEIN"/>
    <property type="match status" value="1"/>
</dbReference>
<dbReference type="PIRSF" id="PIRSF037037">
    <property type="entry name" value="Kelch-like_protein_gigaxonin"/>
    <property type="match status" value="1"/>
</dbReference>
<proteinExistence type="predicted"/>
<accession>A0A0D6L972</accession>
<dbReference type="Gene3D" id="1.25.40.420">
    <property type="match status" value="1"/>
</dbReference>
<dbReference type="SMART" id="SM00612">
    <property type="entry name" value="Kelch"/>
    <property type="match status" value="3"/>
</dbReference>
<evidence type="ECO:0000256" key="4">
    <source>
        <dbReference type="ARBA" id="ARBA00022786"/>
    </source>
</evidence>
<dbReference type="InterPro" id="IPR000210">
    <property type="entry name" value="BTB/POZ_dom"/>
</dbReference>
<keyword evidence="4" id="KW-0833">Ubl conjugation pathway</keyword>
<reference evidence="6 7" key="1">
    <citation type="submission" date="2013-05" db="EMBL/GenBank/DDBJ databases">
        <title>Draft genome of the parasitic nematode Anyclostoma ceylanicum.</title>
        <authorList>
            <person name="Mitreva M."/>
        </authorList>
    </citation>
    <scope>NUCLEOTIDE SEQUENCE [LARGE SCALE GENOMIC DNA]</scope>
</reference>
<dbReference type="InterPro" id="IPR015915">
    <property type="entry name" value="Kelch-typ_b-propeller"/>
</dbReference>
<dbReference type="PROSITE" id="PS50097">
    <property type="entry name" value="BTB"/>
    <property type="match status" value="1"/>
</dbReference>
<evidence type="ECO:0000259" key="5">
    <source>
        <dbReference type="PROSITE" id="PS50097"/>
    </source>
</evidence>
<dbReference type="EMBL" id="KE125440">
    <property type="protein sequence ID" value="EPB68420.1"/>
    <property type="molecule type" value="Genomic_DNA"/>
</dbReference>
<dbReference type="Proteomes" id="UP000054495">
    <property type="component" value="Unassembled WGS sequence"/>
</dbReference>
<dbReference type="SMART" id="SM00875">
    <property type="entry name" value="BACK"/>
    <property type="match status" value="1"/>
</dbReference>
<dbReference type="Gene3D" id="2.120.10.80">
    <property type="entry name" value="Kelch-type beta propeller"/>
    <property type="match status" value="1"/>
</dbReference>
<evidence type="ECO:0000313" key="7">
    <source>
        <dbReference type="Proteomes" id="UP000054495"/>
    </source>
</evidence>
<dbReference type="Gene3D" id="3.30.710.10">
    <property type="entry name" value="Potassium Channel Kv1.1, Chain A"/>
    <property type="match status" value="1"/>
</dbReference>
<organism evidence="6 7">
    <name type="scientific">Ancylostoma ceylanicum</name>
    <dbReference type="NCBI Taxonomy" id="53326"/>
    <lineage>
        <taxon>Eukaryota</taxon>
        <taxon>Metazoa</taxon>
        <taxon>Ecdysozoa</taxon>
        <taxon>Nematoda</taxon>
        <taxon>Chromadorea</taxon>
        <taxon>Rhabditida</taxon>
        <taxon>Rhabditina</taxon>
        <taxon>Rhabditomorpha</taxon>
        <taxon>Strongyloidea</taxon>
        <taxon>Ancylostomatidae</taxon>
        <taxon>Ancylostomatinae</taxon>
        <taxon>Ancylostoma</taxon>
    </lineage>
</organism>
<dbReference type="PANTHER" id="PTHR24412:SF489">
    <property type="entry name" value="RING FINGER DOMAIN AND KELCH REPEAT-CONTAINING PROTEIN DDB_G0271372"/>
    <property type="match status" value="1"/>
</dbReference>
<keyword evidence="7" id="KW-1185">Reference proteome</keyword>
<dbReference type="AlphaFoldDB" id="A0A0D6L972"/>
<keyword evidence="3" id="KW-0677">Repeat</keyword>
<sequence>MSCQTNSTVRLLARCSQKPVIRLVLVSALQELLSEEYLCDVHLVAGGERIPAHKIILAAYSPFFKAMFRPGTLEANAAEVAMPNIDAATLRGLVRLAYGEEFEITERNIQAVIITANFLQLDELEEWCENYLFEELLDENNALSIHKMFTTLHSSIATRAEQYVKKSFSVVAQTEDFLRLSYEDVKKLLSATDLHASSEKDVFWAAMRWIEFSPERMQWATRFTMPWNTNDFLLEDQRRPHCFARTLVAVAAAQYYSQMYVVVVQGVIAGRWHQNPSGYDDQCGYLPDMDKYDPLVKRWITMTPMTTARAFHAVAECNGKLYVIGGETEKGCTNSVEFYDPIENKWKKVASMRKKRSRSAAAVLDNKLYVCGGRKGGNDLASVEVYDPKSNHWTFAPSMTKARSGAVAGVVDGYIYVVSADRPLSAERLSPLSRRWEEVNMVAPDHEFSALTFFKDKIYAFGRIPDGTRVINVYKDGERYCFNDSYISESRQAKTGSAAIALGPH</sequence>
<evidence type="ECO:0000256" key="2">
    <source>
        <dbReference type="ARBA" id="ARBA00022441"/>
    </source>
</evidence>
<evidence type="ECO:0000256" key="1">
    <source>
        <dbReference type="ARBA" id="ARBA00004906"/>
    </source>
</evidence>
<dbReference type="Pfam" id="PF00651">
    <property type="entry name" value="BTB"/>
    <property type="match status" value="1"/>
</dbReference>
<dbReference type="SUPFAM" id="SSF117281">
    <property type="entry name" value="Kelch motif"/>
    <property type="match status" value="1"/>
</dbReference>
<feature type="domain" description="BTB" evidence="5">
    <location>
        <begin position="39"/>
        <end position="106"/>
    </location>
</feature>
<dbReference type="SUPFAM" id="SSF54695">
    <property type="entry name" value="POZ domain"/>
    <property type="match status" value="1"/>
</dbReference>
<protein>
    <submittedName>
        <fullName evidence="6">BTB/POZ domain protein</fullName>
    </submittedName>
</protein>
<dbReference type="Pfam" id="PF07707">
    <property type="entry name" value="BACK"/>
    <property type="match status" value="1"/>
</dbReference>
<gene>
    <name evidence="6" type="ORF">ANCCEY_12490</name>
</gene>
<comment type="pathway">
    <text evidence="1">Protein modification; protein ubiquitination.</text>
</comment>
<name>A0A0D6L972_9BILA</name>
<evidence type="ECO:0000313" key="6">
    <source>
        <dbReference type="EMBL" id="EPB68420.1"/>
    </source>
</evidence>
<keyword evidence="2" id="KW-0880">Kelch repeat</keyword>
<dbReference type="InterPro" id="IPR011333">
    <property type="entry name" value="SKP1/BTB/POZ_sf"/>
</dbReference>
<dbReference type="InterPro" id="IPR017096">
    <property type="entry name" value="BTB-kelch_protein"/>
</dbReference>
<dbReference type="SMART" id="SM00225">
    <property type="entry name" value="BTB"/>
    <property type="match status" value="1"/>
</dbReference>
<evidence type="ECO:0000256" key="3">
    <source>
        <dbReference type="ARBA" id="ARBA00022737"/>
    </source>
</evidence>
<dbReference type="Pfam" id="PF24681">
    <property type="entry name" value="Kelch_KLHDC2_KLHL20_DRC7"/>
    <property type="match status" value="1"/>
</dbReference>
<dbReference type="InterPro" id="IPR011705">
    <property type="entry name" value="BACK"/>
</dbReference>
<dbReference type="InterPro" id="IPR006652">
    <property type="entry name" value="Kelch_1"/>
</dbReference>